<organism evidence="1 2">
    <name type="scientific">Cronartium quercuum f. sp. fusiforme G11</name>
    <dbReference type="NCBI Taxonomy" id="708437"/>
    <lineage>
        <taxon>Eukaryota</taxon>
        <taxon>Fungi</taxon>
        <taxon>Dikarya</taxon>
        <taxon>Basidiomycota</taxon>
        <taxon>Pucciniomycotina</taxon>
        <taxon>Pucciniomycetes</taxon>
        <taxon>Pucciniales</taxon>
        <taxon>Coleosporiaceae</taxon>
        <taxon>Cronartium</taxon>
    </lineage>
</organism>
<evidence type="ECO:0000313" key="1">
    <source>
        <dbReference type="EMBL" id="KAG0146350.1"/>
    </source>
</evidence>
<dbReference type="EMBL" id="MU167262">
    <property type="protein sequence ID" value="KAG0146350.1"/>
    <property type="molecule type" value="Genomic_DNA"/>
</dbReference>
<name>A0A9P6TC64_9BASI</name>
<comment type="caution">
    <text evidence="1">The sequence shown here is derived from an EMBL/GenBank/DDBJ whole genome shotgun (WGS) entry which is preliminary data.</text>
</comment>
<evidence type="ECO:0000313" key="2">
    <source>
        <dbReference type="Proteomes" id="UP000886653"/>
    </source>
</evidence>
<protein>
    <submittedName>
        <fullName evidence="1">Uncharacterized protein</fullName>
    </submittedName>
</protein>
<proteinExistence type="predicted"/>
<accession>A0A9P6TC64</accession>
<reference evidence="1" key="1">
    <citation type="submission" date="2013-11" db="EMBL/GenBank/DDBJ databases">
        <title>Genome sequence of the fusiform rust pathogen reveals effectors for host alternation and coevolution with pine.</title>
        <authorList>
            <consortium name="DOE Joint Genome Institute"/>
            <person name="Smith K."/>
            <person name="Pendleton A."/>
            <person name="Kubisiak T."/>
            <person name="Anderson C."/>
            <person name="Salamov A."/>
            <person name="Aerts A."/>
            <person name="Riley R."/>
            <person name="Clum A."/>
            <person name="Lindquist E."/>
            <person name="Ence D."/>
            <person name="Campbell M."/>
            <person name="Kronenberg Z."/>
            <person name="Feau N."/>
            <person name="Dhillon B."/>
            <person name="Hamelin R."/>
            <person name="Burleigh J."/>
            <person name="Smith J."/>
            <person name="Yandell M."/>
            <person name="Nelson C."/>
            <person name="Grigoriev I."/>
            <person name="Davis J."/>
        </authorList>
    </citation>
    <scope>NUCLEOTIDE SEQUENCE</scope>
    <source>
        <strain evidence="1">G11</strain>
    </source>
</reference>
<dbReference type="AlphaFoldDB" id="A0A9P6TC64"/>
<sequence length="121" mass="12806">MGDIKSVFQELVAMLKVLPTGGFMAMSLVVNKAVHLNLPTGKFNCNKVTFEDAITLAEHGLQLVSQPDLLLANPPNLILATVLVGVQAVEVKINSLMLDMANQAALPLHATIVCASCLARG</sequence>
<dbReference type="Proteomes" id="UP000886653">
    <property type="component" value="Unassembled WGS sequence"/>
</dbReference>
<gene>
    <name evidence="1" type="ORF">CROQUDRAFT_92811</name>
</gene>
<keyword evidence="2" id="KW-1185">Reference proteome</keyword>